<dbReference type="EMBL" id="JASJUT010000016">
    <property type="protein sequence ID" value="MDK2598267.1"/>
    <property type="molecule type" value="Genomic_DNA"/>
</dbReference>
<gene>
    <name evidence="1" type="ORF">QNM18_24750</name>
</gene>
<name>A0ABT7ET95_9GAMM</name>
<dbReference type="RefSeq" id="WP_211010447.1">
    <property type="nucleotide sequence ID" value="NZ_JASJUT010000016.1"/>
</dbReference>
<organism evidence="1 2">
    <name type="scientific">Pseudoalteromonas obscura</name>
    <dbReference type="NCBI Taxonomy" id="3048491"/>
    <lineage>
        <taxon>Bacteria</taxon>
        <taxon>Pseudomonadati</taxon>
        <taxon>Pseudomonadota</taxon>
        <taxon>Gammaproteobacteria</taxon>
        <taxon>Alteromonadales</taxon>
        <taxon>Pseudoalteromonadaceae</taxon>
        <taxon>Pseudoalteromonas</taxon>
    </lineage>
</organism>
<evidence type="ECO:0000313" key="1">
    <source>
        <dbReference type="EMBL" id="MDK2598267.1"/>
    </source>
</evidence>
<keyword evidence="2" id="KW-1185">Reference proteome</keyword>
<accession>A0ABT7ET95</accession>
<proteinExistence type="predicted"/>
<reference evidence="1 2" key="1">
    <citation type="submission" date="2023-05" db="EMBL/GenBank/DDBJ databases">
        <title>Pseudoalteromonas ardens sp. nov., Pseudoalteromonas obscura sp. nov., and Pseudoalteromonas umbrosa sp. nov., isolated from the coral Montipora capitata.</title>
        <authorList>
            <person name="Thomas E.M."/>
            <person name="Smith E.M."/>
            <person name="Papke E."/>
            <person name="Shlafstein M.D."/>
            <person name="Oline D.K."/>
            <person name="Videau P."/>
            <person name="Saw J.H."/>
            <person name="Strangman W.K."/>
            <person name="Ushijima B."/>
        </authorList>
    </citation>
    <scope>NUCLEOTIDE SEQUENCE [LARGE SCALE GENOMIC DNA]</scope>
    <source>
        <strain evidence="1 2">P94</strain>
    </source>
</reference>
<evidence type="ECO:0000313" key="2">
    <source>
        <dbReference type="Proteomes" id="UP001231915"/>
    </source>
</evidence>
<comment type="caution">
    <text evidence="1">The sequence shown here is derived from an EMBL/GenBank/DDBJ whole genome shotgun (WGS) entry which is preliminary data.</text>
</comment>
<sequence>MKPSMNKKHLKQLMKNDNAMREATPKVAGGFGSLPPTDPMRNCKVTKGHTGCIACMPTQEYSCRDGCTTKWD</sequence>
<dbReference type="Proteomes" id="UP001231915">
    <property type="component" value="Unassembled WGS sequence"/>
</dbReference>
<protein>
    <submittedName>
        <fullName evidence="1">Uncharacterized protein</fullName>
    </submittedName>
</protein>